<dbReference type="RefSeq" id="WP_367778425.1">
    <property type="nucleotide sequence ID" value="NZ_JBFMIA010000002.1"/>
</dbReference>
<comment type="caution">
    <text evidence="2">The sequence shown here is derived from an EMBL/GenBank/DDBJ whole genome shotgun (WGS) entry which is preliminary data.</text>
</comment>
<proteinExistence type="predicted"/>
<feature type="transmembrane region" description="Helical" evidence="1">
    <location>
        <begin position="30"/>
        <end position="48"/>
    </location>
</feature>
<keyword evidence="1" id="KW-1133">Transmembrane helix</keyword>
<reference evidence="2 3" key="1">
    <citation type="journal article" date="1979" name="Int. J. Syst. Evol. Microbiol.">
        <title>Bacillus globisporus subsp. marinus subsp. nov.</title>
        <authorList>
            <person name="Liu H."/>
        </authorList>
    </citation>
    <scope>NUCLEOTIDE SEQUENCE [LARGE SCALE GENOMIC DNA]</scope>
    <source>
        <strain evidence="2 3">DSM 1297</strain>
    </source>
</reference>
<organism evidence="2 3">
    <name type="scientific">Jeotgalibacillus marinus</name>
    <dbReference type="NCBI Taxonomy" id="86667"/>
    <lineage>
        <taxon>Bacteria</taxon>
        <taxon>Bacillati</taxon>
        <taxon>Bacillota</taxon>
        <taxon>Bacilli</taxon>
        <taxon>Bacillales</taxon>
        <taxon>Caryophanaceae</taxon>
        <taxon>Jeotgalibacillus</taxon>
    </lineage>
</organism>
<dbReference type="Proteomes" id="UP001556040">
    <property type="component" value="Unassembled WGS sequence"/>
</dbReference>
<evidence type="ECO:0000256" key="1">
    <source>
        <dbReference type="SAM" id="Phobius"/>
    </source>
</evidence>
<keyword evidence="1" id="KW-0812">Transmembrane</keyword>
<feature type="transmembrane region" description="Helical" evidence="1">
    <location>
        <begin position="172"/>
        <end position="190"/>
    </location>
</feature>
<evidence type="ECO:0000313" key="3">
    <source>
        <dbReference type="Proteomes" id="UP001556040"/>
    </source>
</evidence>
<dbReference type="EMBL" id="JBFMIA010000002">
    <property type="protein sequence ID" value="MEW9501086.1"/>
    <property type="molecule type" value="Genomic_DNA"/>
</dbReference>
<dbReference type="InterPro" id="IPR050445">
    <property type="entry name" value="Bact_polysacc_biosynth/exp"/>
</dbReference>
<keyword evidence="3" id="KW-1185">Reference proteome</keyword>
<protein>
    <submittedName>
        <fullName evidence="2">Capsular biosynthesis protein</fullName>
    </submittedName>
</protein>
<keyword evidence="1" id="KW-0472">Membrane</keyword>
<gene>
    <name evidence="2" type="ORF">AB1471_04615</name>
</gene>
<sequence length="251" mass="28248">MAKNSNRKIQSHLIRDINLHDYFSVIKKRLWLIGLIFLITTGLGYYFSETNNVSLYESDKRIIITTDSEYMKTLMVMIKDPIIMNKVIEALKLEKSPEELASQIVVTRIDDSQVISISVTDTDPELAAAIASETAESFKREISSILEFEEVQLLSVAAVNPVPINETQNKSIIMFAGFGLIAGVGLAFFLEMFDGRIYKEQEVEEILGIPVIGVISNLNKKKMLVQKRKNSDVNIRSEIVDITQKRASNDG</sequence>
<dbReference type="PANTHER" id="PTHR32309:SF31">
    <property type="entry name" value="CAPSULAR EXOPOLYSACCHARIDE FAMILY"/>
    <property type="match status" value="1"/>
</dbReference>
<dbReference type="PANTHER" id="PTHR32309">
    <property type="entry name" value="TYROSINE-PROTEIN KINASE"/>
    <property type="match status" value="1"/>
</dbReference>
<accession>A0ABV3Q1H6</accession>
<name>A0ABV3Q1H6_9BACL</name>
<evidence type="ECO:0000313" key="2">
    <source>
        <dbReference type="EMBL" id="MEW9501086.1"/>
    </source>
</evidence>